<proteinExistence type="predicted"/>
<dbReference type="RefSeq" id="WP_253754722.1">
    <property type="nucleotide sequence ID" value="NZ_JAMZDZ010000001.1"/>
</dbReference>
<protein>
    <recommendedName>
        <fullName evidence="3">PIN domain-containing protein</fullName>
    </recommendedName>
</protein>
<reference evidence="2" key="1">
    <citation type="journal article" date="2019" name="Int. J. Syst. Evol. Microbiol.">
        <title>The Global Catalogue of Microorganisms (GCM) 10K type strain sequencing project: providing services to taxonomists for standard genome sequencing and annotation.</title>
        <authorList>
            <consortium name="The Broad Institute Genomics Platform"/>
            <consortium name="The Broad Institute Genome Sequencing Center for Infectious Disease"/>
            <person name="Wu L."/>
            <person name="Ma J."/>
        </authorList>
    </citation>
    <scope>NUCLEOTIDE SEQUENCE [LARGE SCALE GENOMIC DNA]</scope>
    <source>
        <strain evidence="2">CGMCC 4.7289</strain>
    </source>
</reference>
<dbReference type="Proteomes" id="UP001595816">
    <property type="component" value="Unassembled WGS sequence"/>
</dbReference>
<name>A0ABV8LNF7_9ACTN</name>
<gene>
    <name evidence="1" type="ORF">ACFOZ4_11915</name>
</gene>
<dbReference type="EMBL" id="JBHSAY010000006">
    <property type="protein sequence ID" value="MFC4131309.1"/>
    <property type="molecule type" value="Genomic_DNA"/>
</dbReference>
<organism evidence="1 2">
    <name type="scientific">Hamadaea flava</name>
    <dbReference type="NCBI Taxonomy" id="1742688"/>
    <lineage>
        <taxon>Bacteria</taxon>
        <taxon>Bacillati</taxon>
        <taxon>Actinomycetota</taxon>
        <taxon>Actinomycetes</taxon>
        <taxon>Micromonosporales</taxon>
        <taxon>Micromonosporaceae</taxon>
        <taxon>Hamadaea</taxon>
    </lineage>
</organism>
<evidence type="ECO:0008006" key="3">
    <source>
        <dbReference type="Google" id="ProtNLM"/>
    </source>
</evidence>
<evidence type="ECO:0000313" key="2">
    <source>
        <dbReference type="Proteomes" id="UP001595816"/>
    </source>
</evidence>
<evidence type="ECO:0000313" key="1">
    <source>
        <dbReference type="EMBL" id="MFC4131309.1"/>
    </source>
</evidence>
<accession>A0ABV8LNF7</accession>
<comment type="caution">
    <text evidence="1">The sequence shown here is derived from an EMBL/GenBank/DDBJ whole genome shotgun (WGS) entry which is preliminary data.</text>
</comment>
<keyword evidence="2" id="KW-1185">Reference proteome</keyword>
<sequence length="128" mass="14011">MTPKTLLLDTSSLLALGRSVWLADFLQATEERLDRVVLTPAACLATAGRHQPHLVKHVGMLPAISVVALRYHHVLASDAWEWSELDVAHTAAVALPSPDAPEGAHVVTANPELYKQWPFVRTIQLPPQ</sequence>